<evidence type="ECO:0000256" key="3">
    <source>
        <dbReference type="ARBA" id="ARBA00022692"/>
    </source>
</evidence>
<keyword evidence="4 9" id="KW-0256">Endoplasmic reticulum</keyword>
<dbReference type="PANTHER" id="PTHR14083:SF1">
    <property type="entry name" value="PROTEIN YIF1B"/>
    <property type="match status" value="1"/>
</dbReference>
<sequence>GPEPGQGTLRPSKRRVPASQPGMADPHQFFDDTSSAPSRGYGGQPSHGGLGYPSPSSSHEAAFLADPMSNMAMAYGSSLAAHGKELVDKNIDRFIPVTKLKYYFAVDTVYVGKKLGLLVFPYLHQDWEVQYQQDTPVAPRFDINAPDLYIPAMAFITYILVAGLALGTQDRMIGGVLVGLLFGKIGYYVVLGWCCVSIFVFMIRTLRLKILAQAAAEGVPVRGARNQLRMYLTMAVAAAQPLLMYWLTFHLVR</sequence>
<evidence type="ECO:0000256" key="8">
    <source>
        <dbReference type="ARBA" id="ARBA00023136"/>
    </source>
</evidence>
<keyword evidence="3 9" id="KW-0812">Transmembrane</keyword>
<evidence type="ECO:0000313" key="11">
    <source>
        <dbReference type="Ensembl" id="ENSCGRP00001023954.1"/>
    </source>
</evidence>
<evidence type="ECO:0000256" key="4">
    <source>
        <dbReference type="ARBA" id="ARBA00022824"/>
    </source>
</evidence>
<feature type="region of interest" description="Disordered" evidence="10">
    <location>
        <begin position="1"/>
        <end position="54"/>
    </location>
</feature>
<comment type="subcellular location">
    <subcellularLocation>
        <location evidence="9">Endoplasmic reticulum membrane</location>
        <topology evidence="9">Multi-pass membrane protein</topology>
    </subcellularLocation>
    <subcellularLocation>
        <location evidence="9">Golgi apparatus membrane</location>
        <topology evidence="9">Multi-pass membrane protein</topology>
    </subcellularLocation>
</comment>
<keyword evidence="6 9" id="KW-1133">Transmembrane helix</keyword>
<comment type="similarity">
    <text evidence="1 9">Belongs to the YIF1 family.</text>
</comment>
<dbReference type="Pfam" id="PF03878">
    <property type="entry name" value="YIF1"/>
    <property type="match status" value="2"/>
</dbReference>
<keyword evidence="8 9" id="KW-0472">Membrane</keyword>
<dbReference type="Ensembl" id="ENSCGRT00001028200.1">
    <property type="protein sequence ID" value="ENSCGRP00001023954.1"/>
    <property type="gene ID" value="ENSCGRG00001022015.1"/>
</dbReference>
<evidence type="ECO:0000256" key="1">
    <source>
        <dbReference type="ARBA" id="ARBA00009727"/>
    </source>
</evidence>
<dbReference type="GO" id="GO:0006888">
    <property type="term" value="P:endoplasmic reticulum to Golgi vesicle-mediated transport"/>
    <property type="evidence" value="ECO:0007669"/>
    <property type="project" value="UniProtKB-UniRule"/>
</dbReference>
<dbReference type="GO" id="GO:0005793">
    <property type="term" value="C:endoplasmic reticulum-Golgi intermediate compartment"/>
    <property type="evidence" value="ECO:0007669"/>
    <property type="project" value="UniProtKB-UniRule"/>
</dbReference>
<accession>A0A8C2MX14</accession>
<feature type="transmembrane region" description="Helical" evidence="9">
    <location>
        <begin position="148"/>
        <end position="165"/>
    </location>
</feature>
<dbReference type="AlphaFoldDB" id="A0A8C2MX14"/>
<gene>
    <name evidence="11" type="primary">LOC113837214</name>
</gene>
<name>A0A8C2MX14_CRIGR</name>
<dbReference type="GO" id="GO:0005789">
    <property type="term" value="C:endoplasmic reticulum membrane"/>
    <property type="evidence" value="ECO:0007669"/>
    <property type="project" value="UniProtKB-SubCell"/>
</dbReference>
<reference evidence="11" key="1">
    <citation type="submission" date="2025-08" db="UniProtKB">
        <authorList>
            <consortium name="Ensembl"/>
        </authorList>
    </citation>
    <scope>IDENTIFICATION</scope>
</reference>
<evidence type="ECO:0000256" key="7">
    <source>
        <dbReference type="ARBA" id="ARBA00023034"/>
    </source>
</evidence>
<dbReference type="GO" id="GO:0015031">
    <property type="term" value="P:protein transport"/>
    <property type="evidence" value="ECO:0007669"/>
    <property type="project" value="UniProtKB-KW"/>
</dbReference>
<proteinExistence type="inferred from homology"/>
<evidence type="ECO:0000313" key="12">
    <source>
        <dbReference type="Proteomes" id="UP000694386"/>
    </source>
</evidence>
<evidence type="ECO:0000256" key="2">
    <source>
        <dbReference type="ARBA" id="ARBA00022448"/>
    </source>
</evidence>
<evidence type="ECO:0000256" key="10">
    <source>
        <dbReference type="SAM" id="MobiDB-lite"/>
    </source>
</evidence>
<comment type="function">
    <text evidence="9">Has a role in transport between endoplasmic reticulum and Golgi.</text>
</comment>
<keyword evidence="7 9" id="KW-0333">Golgi apparatus</keyword>
<dbReference type="Proteomes" id="UP000694386">
    <property type="component" value="Unplaced"/>
</dbReference>
<keyword evidence="2 9" id="KW-0813">Transport</keyword>
<reference evidence="11" key="2">
    <citation type="submission" date="2025-09" db="UniProtKB">
        <authorList>
            <consortium name="Ensembl"/>
        </authorList>
    </citation>
    <scope>IDENTIFICATION</scope>
</reference>
<feature type="transmembrane region" description="Helical" evidence="9">
    <location>
        <begin position="231"/>
        <end position="252"/>
    </location>
</feature>
<dbReference type="PANTHER" id="PTHR14083">
    <property type="entry name" value="YIP1 INTERACTING FACTOR HOMOLOG YIF1 PROTEIN"/>
    <property type="match status" value="1"/>
</dbReference>
<evidence type="ECO:0000256" key="9">
    <source>
        <dbReference type="RuleBase" id="RU368073"/>
    </source>
</evidence>
<evidence type="ECO:0000256" key="5">
    <source>
        <dbReference type="ARBA" id="ARBA00022927"/>
    </source>
</evidence>
<keyword evidence="5 9" id="KW-0653">Protein transport</keyword>
<dbReference type="GO" id="GO:0000139">
    <property type="term" value="C:Golgi membrane"/>
    <property type="evidence" value="ECO:0007669"/>
    <property type="project" value="UniProtKB-SubCell"/>
</dbReference>
<dbReference type="GO" id="GO:0030134">
    <property type="term" value="C:COPII-coated ER to Golgi transport vesicle"/>
    <property type="evidence" value="ECO:0007669"/>
    <property type="project" value="TreeGrafter"/>
</dbReference>
<organism evidence="11 12">
    <name type="scientific">Cricetulus griseus</name>
    <name type="common">Chinese hamster</name>
    <name type="synonym">Cricetulus barabensis griseus</name>
    <dbReference type="NCBI Taxonomy" id="10029"/>
    <lineage>
        <taxon>Eukaryota</taxon>
        <taxon>Metazoa</taxon>
        <taxon>Chordata</taxon>
        <taxon>Craniata</taxon>
        <taxon>Vertebrata</taxon>
        <taxon>Euteleostomi</taxon>
        <taxon>Mammalia</taxon>
        <taxon>Eutheria</taxon>
        <taxon>Euarchontoglires</taxon>
        <taxon>Glires</taxon>
        <taxon>Rodentia</taxon>
        <taxon>Myomorpha</taxon>
        <taxon>Muroidea</taxon>
        <taxon>Cricetidae</taxon>
        <taxon>Cricetinae</taxon>
        <taxon>Cricetulus</taxon>
    </lineage>
</organism>
<dbReference type="InterPro" id="IPR005578">
    <property type="entry name" value="Yif1_fam"/>
</dbReference>
<feature type="compositionally biased region" description="Gly residues" evidence="10">
    <location>
        <begin position="40"/>
        <end position="51"/>
    </location>
</feature>
<feature type="transmembrane region" description="Helical" evidence="9">
    <location>
        <begin position="185"/>
        <end position="203"/>
    </location>
</feature>
<protein>
    <recommendedName>
        <fullName evidence="9">Protein YIF1</fullName>
    </recommendedName>
</protein>
<evidence type="ECO:0000256" key="6">
    <source>
        <dbReference type="ARBA" id="ARBA00022989"/>
    </source>
</evidence>